<reference evidence="9 10" key="1">
    <citation type="journal article" date="2016" name="Nat. Commun.">
        <title>Thousands of microbial genomes shed light on interconnected biogeochemical processes in an aquifer system.</title>
        <authorList>
            <person name="Anantharaman K."/>
            <person name="Brown C.T."/>
            <person name="Hug L.A."/>
            <person name="Sharon I."/>
            <person name="Castelle C.J."/>
            <person name="Probst A.J."/>
            <person name="Thomas B.C."/>
            <person name="Singh A."/>
            <person name="Wilkins M.J."/>
            <person name="Karaoz U."/>
            <person name="Brodie E.L."/>
            <person name="Williams K.H."/>
            <person name="Hubbard S.S."/>
            <person name="Banfield J.F."/>
        </authorList>
    </citation>
    <scope>NUCLEOTIDE SEQUENCE [LARGE SCALE GENOMIC DNA]</scope>
</reference>
<name>A0A1G2UQ86_9BACT</name>
<protein>
    <recommendedName>
        <fullName evidence="8">Blue (type 1) copper domain-containing protein</fullName>
    </recommendedName>
</protein>
<feature type="domain" description="Blue (type 1) copper" evidence="8">
    <location>
        <begin position="18"/>
        <end position="104"/>
    </location>
</feature>
<evidence type="ECO:0000256" key="5">
    <source>
        <dbReference type="ARBA" id="ARBA00022982"/>
    </source>
</evidence>
<keyword evidence="2" id="KW-0813">Transport</keyword>
<dbReference type="PRINTS" id="PR00155">
    <property type="entry name" value="AMICYANIN"/>
</dbReference>
<gene>
    <name evidence="9" type="ORF">A3H60_01415</name>
</gene>
<feature type="binding site" evidence="7">
    <location>
        <position position="98"/>
    </location>
    <ligand>
        <name>Cu cation</name>
        <dbReference type="ChEBI" id="CHEBI:23378"/>
    </ligand>
</feature>
<dbReference type="Pfam" id="PF00127">
    <property type="entry name" value="Copper-bind"/>
    <property type="match status" value="1"/>
</dbReference>
<accession>A0A1G2UQ86</accession>
<dbReference type="PANTHER" id="PTHR36507:SF1">
    <property type="entry name" value="BLL1555 PROTEIN"/>
    <property type="match status" value="1"/>
</dbReference>
<evidence type="ECO:0000256" key="6">
    <source>
        <dbReference type="ARBA" id="ARBA00023008"/>
    </source>
</evidence>
<comment type="subcellular location">
    <subcellularLocation>
        <location evidence="1">Periplasm</location>
    </subcellularLocation>
</comment>
<dbReference type="GO" id="GO:0005507">
    <property type="term" value="F:copper ion binding"/>
    <property type="evidence" value="ECO:0007669"/>
    <property type="project" value="InterPro"/>
</dbReference>
<evidence type="ECO:0000256" key="7">
    <source>
        <dbReference type="PIRSR" id="PIRSR602386-1"/>
    </source>
</evidence>
<feature type="binding site" evidence="7">
    <location>
        <position position="94"/>
    </location>
    <ligand>
        <name>Cu cation</name>
        <dbReference type="ChEBI" id="CHEBI:23378"/>
    </ligand>
</feature>
<dbReference type="AlphaFoldDB" id="A0A1G2UQ86"/>
<feature type="binding site" evidence="7">
    <location>
        <position position="50"/>
    </location>
    <ligand>
        <name>Cu cation</name>
        <dbReference type="ChEBI" id="CHEBI:23378"/>
    </ligand>
</feature>
<evidence type="ECO:0000313" key="9">
    <source>
        <dbReference type="EMBL" id="OHB11559.1"/>
    </source>
</evidence>
<dbReference type="InterPro" id="IPR002386">
    <property type="entry name" value="Amicyanin/Pseudoazurin"/>
</dbReference>
<organism evidence="9 10">
    <name type="scientific">Candidatus Zambryskibacteria bacterium RIFCSPLOWO2_02_FULL_44_12b</name>
    <dbReference type="NCBI Taxonomy" id="1802772"/>
    <lineage>
        <taxon>Bacteria</taxon>
        <taxon>Candidatus Zambryskiibacteriota</taxon>
    </lineage>
</organism>
<comment type="cofactor">
    <cofactor evidence="7">
        <name>Cu cation</name>
        <dbReference type="ChEBI" id="CHEBI:23378"/>
    </cofactor>
    <text evidence="7">Binds 1 copper ion per subunit.</text>
</comment>
<dbReference type="Proteomes" id="UP000177202">
    <property type="component" value="Unassembled WGS sequence"/>
</dbReference>
<dbReference type="InterPro" id="IPR052721">
    <property type="entry name" value="ET_Amicyanin"/>
</dbReference>
<dbReference type="GO" id="GO:0009055">
    <property type="term" value="F:electron transfer activity"/>
    <property type="evidence" value="ECO:0007669"/>
    <property type="project" value="InterPro"/>
</dbReference>
<sequence length="107" mass="12056">MDRTTASSYEDLTGRKEVTINMSEIMFKPRNIIISPGTKVTWTNDENVEHYVNTETHPAHTYFPSQNSRALKKGESYTITFEIPGAYPYHCSAHADTMTGNILVDGL</sequence>
<keyword evidence="4" id="KW-0574">Periplasm</keyword>
<dbReference type="GO" id="GO:0042597">
    <property type="term" value="C:periplasmic space"/>
    <property type="evidence" value="ECO:0007669"/>
    <property type="project" value="UniProtKB-SubCell"/>
</dbReference>
<evidence type="ECO:0000256" key="4">
    <source>
        <dbReference type="ARBA" id="ARBA00022764"/>
    </source>
</evidence>
<dbReference type="PANTHER" id="PTHR36507">
    <property type="entry name" value="BLL1555 PROTEIN"/>
    <property type="match status" value="1"/>
</dbReference>
<keyword evidence="3 7" id="KW-0479">Metal-binding</keyword>
<dbReference type="InterPro" id="IPR000923">
    <property type="entry name" value="BlueCu_1"/>
</dbReference>
<evidence type="ECO:0000313" key="10">
    <source>
        <dbReference type="Proteomes" id="UP000177202"/>
    </source>
</evidence>
<evidence type="ECO:0000256" key="1">
    <source>
        <dbReference type="ARBA" id="ARBA00004418"/>
    </source>
</evidence>
<evidence type="ECO:0000256" key="2">
    <source>
        <dbReference type="ARBA" id="ARBA00022448"/>
    </source>
</evidence>
<dbReference type="EMBL" id="MHWP01000001">
    <property type="protein sequence ID" value="OHB11559.1"/>
    <property type="molecule type" value="Genomic_DNA"/>
</dbReference>
<feature type="binding site" evidence="7">
    <location>
        <position position="91"/>
    </location>
    <ligand>
        <name>Cu cation</name>
        <dbReference type="ChEBI" id="CHEBI:23378"/>
    </ligand>
</feature>
<dbReference type="InterPro" id="IPR008972">
    <property type="entry name" value="Cupredoxin"/>
</dbReference>
<keyword evidence="6 7" id="KW-0186">Copper</keyword>
<dbReference type="Gene3D" id="2.60.40.420">
    <property type="entry name" value="Cupredoxins - blue copper proteins"/>
    <property type="match status" value="1"/>
</dbReference>
<proteinExistence type="predicted"/>
<keyword evidence="5" id="KW-0249">Electron transport</keyword>
<evidence type="ECO:0000259" key="8">
    <source>
        <dbReference type="Pfam" id="PF00127"/>
    </source>
</evidence>
<dbReference type="SUPFAM" id="SSF49503">
    <property type="entry name" value="Cupredoxins"/>
    <property type="match status" value="1"/>
</dbReference>
<evidence type="ECO:0000256" key="3">
    <source>
        <dbReference type="ARBA" id="ARBA00022723"/>
    </source>
</evidence>
<comment type="caution">
    <text evidence="9">The sequence shown here is derived from an EMBL/GenBank/DDBJ whole genome shotgun (WGS) entry which is preliminary data.</text>
</comment>